<comment type="caution">
    <text evidence="4">The sequence shown here is derived from an EMBL/GenBank/DDBJ whole genome shotgun (WGS) entry which is preliminary data.</text>
</comment>
<name>A0AAN5T0S6_LEGPN</name>
<accession>A0AAN5T0S6</accession>
<dbReference type="Gene3D" id="3.40.50.2300">
    <property type="match status" value="2"/>
</dbReference>
<dbReference type="AlphaFoldDB" id="A0AAN5T0S6"/>
<evidence type="ECO:0000256" key="2">
    <source>
        <dbReference type="ARBA" id="ARBA00022729"/>
    </source>
</evidence>
<evidence type="ECO:0000313" key="5">
    <source>
        <dbReference type="Proteomes" id="UP000866496"/>
    </source>
</evidence>
<dbReference type="PANTHER" id="PTHR30483:SF6">
    <property type="entry name" value="PERIPLASMIC BINDING PROTEIN OF ABC TRANSPORTER FOR NATURAL AMINO ACIDS"/>
    <property type="match status" value="1"/>
</dbReference>
<gene>
    <name evidence="4" type="ORF">JBJ86_08455</name>
</gene>
<proteinExistence type="inferred from homology"/>
<dbReference type="InterPro" id="IPR028082">
    <property type="entry name" value="Peripla_BP_I"/>
</dbReference>
<dbReference type="InterPro" id="IPR028081">
    <property type="entry name" value="Leu-bd"/>
</dbReference>
<feature type="domain" description="Leucine-binding protein" evidence="3">
    <location>
        <begin position="62"/>
        <end position="365"/>
    </location>
</feature>
<evidence type="ECO:0000259" key="3">
    <source>
        <dbReference type="Pfam" id="PF13458"/>
    </source>
</evidence>
<evidence type="ECO:0000313" key="4">
    <source>
        <dbReference type="EMBL" id="HAU1880269.1"/>
    </source>
</evidence>
<dbReference type="Pfam" id="PF13458">
    <property type="entry name" value="Peripla_BP_6"/>
    <property type="match status" value="1"/>
</dbReference>
<dbReference type="InterPro" id="IPR051010">
    <property type="entry name" value="BCAA_transport"/>
</dbReference>
<dbReference type="EMBL" id="DACWHX010000009">
    <property type="protein sequence ID" value="HAU1880269.1"/>
    <property type="molecule type" value="Genomic_DNA"/>
</dbReference>
<keyword evidence="2" id="KW-0732">Signal</keyword>
<comment type="similarity">
    <text evidence="1">Belongs to the leucine-binding protein family.</text>
</comment>
<sequence length="392" mass="44639">MYFFIIHCRMFLRFNTWKKKMPYFYTRLAPLFFVFVIALIFINFSYAHEFQTDSKNKHKVDVHIGIYAPFSSHSAFIGRNILAAMEMGSERLQSSDIHYSFYTLDQLPKNKNAGLVLQKFIDTHHINVLVTGGKETGLIAAPIAKKNNLIHFSLTNNTEVADGRNNFIVWSPAYDQAKVLVNELKRQQVHHLGIITANQPSSTALTHSVIKQLQSDSHIDVAASEYFEPGNKDFSRLTNRIKRKNADMYLVMASPEDIKLIQEQMEADKQHVPITSIVERATPEVVKVFEGQWYVDSHEMQPDFINEFKQNYLNYPVTEAGYAFDLFQLLNKSIVMAIRTQGSPTTSQEVVHQLHDIANGTGVMGTMVLDSKGSLFTKSEVKTVKNGEIHTV</sequence>
<protein>
    <submittedName>
        <fullName evidence="4">ABC transporter substrate-binding protein</fullName>
    </submittedName>
</protein>
<evidence type="ECO:0000256" key="1">
    <source>
        <dbReference type="ARBA" id="ARBA00010062"/>
    </source>
</evidence>
<organism evidence="4 5">
    <name type="scientific">Legionella pneumophila</name>
    <dbReference type="NCBI Taxonomy" id="446"/>
    <lineage>
        <taxon>Bacteria</taxon>
        <taxon>Pseudomonadati</taxon>
        <taxon>Pseudomonadota</taxon>
        <taxon>Gammaproteobacteria</taxon>
        <taxon>Legionellales</taxon>
        <taxon>Legionellaceae</taxon>
        <taxon>Legionella</taxon>
    </lineage>
</organism>
<dbReference type="PANTHER" id="PTHR30483">
    <property type="entry name" value="LEUCINE-SPECIFIC-BINDING PROTEIN"/>
    <property type="match status" value="1"/>
</dbReference>
<dbReference type="SUPFAM" id="SSF53822">
    <property type="entry name" value="Periplasmic binding protein-like I"/>
    <property type="match status" value="1"/>
</dbReference>
<reference evidence="4" key="2">
    <citation type="submission" date="2019-10" db="EMBL/GenBank/DDBJ databases">
        <authorList>
            <consortium name="NCBI Pathogen Detection Project"/>
        </authorList>
    </citation>
    <scope>NUCLEOTIDE SEQUENCE</scope>
    <source>
        <strain evidence="4">AZ00058701</strain>
    </source>
</reference>
<dbReference type="Proteomes" id="UP000866496">
    <property type="component" value="Unassembled WGS sequence"/>
</dbReference>
<reference evidence="4" key="1">
    <citation type="journal article" date="2018" name="Genome Biol.">
        <title>SKESA: strategic k-mer extension for scrupulous assemblies.</title>
        <authorList>
            <person name="Souvorov A."/>
            <person name="Agarwala R."/>
            <person name="Lipman D.J."/>
        </authorList>
    </citation>
    <scope>NUCLEOTIDE SEQUENCE</scope>
    <source>
        <strain evidence="4">AZ00058701</strain>
    </source>
</reference>